<protein>
    <submittedName>
        <fullName evidence="4">Mitochondrial membrane protein</fullName>
    </submittedName>
</protein>
<evidence type="ECO:0000313" key="3">
    <source>
        <dbReference type="EMBL" id="KAH7637314.1"/>
    </source>
</evidence>
<dbReference type="EMBL" id="SDOV01000009">
    <property type="protein sequence ID" value="KAH7637314.1"/>
    <property type="molecule type" value="Genomic_DNA"/>
</dbReference>
<feature type="coiled-coil region" evidence="1">
    <location>
        <begin position="103"/>
        <end position="130"/>
    </location>
</feature>
<reference evidence="4" key="4">
    <citation type="journal article" date="2022" name="Res Sq">
        <title>Comparative Genomics Reveals Insights into the Divergent Evolution of Astigmatic Mites and Household Pest Adaptations.</title>
        <authorList>
            <person name="Xiong Q."/>
            <person name="Wan A.T.-Y."/>
            <person name="Liu X.-Y."/>
            <person name="Fung C.S.-H."/>
            <person name="Xiao X."/>
            <person name="Malainual N."/>
            <person name="Hou J."/>
            <person name="Wang L."/>
            <person name="Wang M."/>
            <person name="Yang K."/>
            <person name="Cui Y."/>
            <person name="Leung E."/>
            <person name="Nong W."/>
            <person name="Shin S.-K."/>
            <person name="Au S."/>
            <person name="Jeong K.Y."/>
            <person name="Chew F.T."/>
            <person name="Hui J."/>
            <person name="Leung T.F."/>
            <person name="Tungtrongchitr A."/>
            <person name="Zhong N."/>
            <person name="Liu Z."/>
            <person name="Tsui S."/>
        </authorList>
    </citation>
    <scope>NUCLEOTIDE SEQUENCE</scope>
    <source>
        <strain evidence="4">Derf</strain>
        <tissue evidence="4">Whole organism</tissue>
    </source>
</reference>
<dbReference type="EMBL" id="ASGP02000004">
    <property type="protein sequence ID" value="KAH9511196.1"/>
    <property type="molecule type" value="Genomic_DNA"/>
</dbReference>
<reference evidence="4" key="1">
    <citation type="submission" date="2013-05" db="EMBL/GenBank/DDBJ databases">
        <authorList>
            <person name="Yim A.K.Y."/>
            <person name="Chan T.F."/>
            <person name="Ji K.M."/>
            <person name="Liu X.Y."/>
            <person name="Zhou J.W."/>
            <person name="Li R.Q."/>
            <person name="Yang K.Y."/>
            <person name="Li J."/>
            <person name="Li M."/>
            <person name="Law P.T.W."/>
            <person name="Wu Y.L."/>
            <person name="Cai Z.L."/>
            <person name="Qin H."/>
            <person name="Bao Y."/>
            <person name="Leung R.K.K."/>
            <person name="Ng P.K.S."/>
            <person name="Zou J."/>
            <person name="Zhong X.J."/>
            <person name="Ran P.X."/>
            <person name="Zhong N.S."/>
            <person name="Liu Z.G."/>
            <person name="Tsui S.K.W."/>
        </authorList>
    </citation>
    <scope>NUCLEOTIDE SEQUENCE</scope>
    <source>
        <strain evidence="4">Derf</strain>
        <tissue evidence="4">Whole organism</tissue>
    </source>
</reference>
<dbReference type="SUPFAM" id="SSF48452">
    <property type="entry name" value="TPR-like"/>
    <property type="match status" value="1"/>
</dbReference>
<dbReference type="Proteomes" id="UP000790347">
    <property type="component" value="Unassembled WGS sequence"/>
</dbReference>
<organism evidence="4 5">
    <name type="scientific">Dermatophagoides farinae</name>
    <name type="common">American house dust mite</name>
    <dbReference type="NCBI Taxonomy" id="6954"/>
    <lineage>
        <taxon>Eukaryota</taxon>
        <taxon>Metazoa</taxon>
        <taxon>Ecdysozoa</taxon>
        <taxon>Arthropoda</taxon>
        <taxon>Chelicerata</taxon>
        <taxon>Arachnida</taxon>
        <taxon>Acari</taxon>
        <taxon>Acariformes</taxon>
        <taxon>Sarcoptiformes</taxon>
        <taxon>Astigmata</taxon>
        <taxon>Psoroptidia</taxon>
        <taxon>Analgoidea</taxon>
        <taxon>Pyroglyphidae</taxon>
        <taxon>Dermatophagoidinae</taxon>
        <taxon>Dermatophagoides</taxon>
    </lineage>
</organism>
<comment type="caution">
    <text evidence="4">The sequence shown here is derived from an EMBL/GenBank/DDBJ whole genome shotgun (WGS) entry which is preliminary data.</text>
</comment>
<proteinExistence type="predicted"/>
<evidence type="ECO:0000256" key="2">
    <source>
        <dbReference type="SAM" id="Phobius"/>
    </source>
</evidence>
<evidence type="ECO:0000256" key="1">
    <source>
        <dbReference type="SAM" id="Coils"/>
    </source>
</evidence>
<gene>
    <name evidence="4" type="primary">FIS1</name>
    <name evidence="4" type="ORF">DERF_009666</name>
    <name evidence="3" type="ORF">HUG17_7520</name>
</gene>
<accession>A0A922HX42</accession>
<dbReference type="AlphaFoldDB" id="A0A922HX42"/>
<evidence type="ECO:0000313" key="5">
    <source>
        <dbReference type="Proteomes" id="UP000790347"/>
    </source>
</evidence>
<keyword evidence="2" id="KW-1133">Transmembrane helix</keyword>
<reference evidence="3" key="2">
    <citation type="submission" date="2020-06" db="EMBL/GenBank/DDBJ databases">
        <authorList>
            <person name="Ji K."/>
            <person name="Li J."/>
        </authorList>
    </citation>
    <scope>NUCLEOTIDE SEQUENCE</scope>
    <source>
        <strain evidence="3">JKM2019</strain>
        <tissue evidence="3">Whole body</tissue>
    </source>
</reference>
<keyword evidence="2" id="KW-0812">Transmembrane</keyword>
<keyword evidence="5" id="KW-1185">Reference proteome</keyword>
<dbReference type="InterPro" id="IPR011990">
    <property type="entry name" value="TPR-like_helical_dom_sf"/>
</dbReference>
<dbReference type="Gene3D" id="1.25.40.10">
    <property type="entry name" value="Tetratricopeptide repeat domain"/>
    <property type="match status" value="1"/>
</dbReference>
<sequence>MIYNDETLLNNKVSESEVQKIVEKYGKAFKESRLNPSQELEYGQVLLQSPFEQDLFIAITIFEELIRNRRNELNMVLEYYVGLIIGFMKVKKFEDAIMKLDLCRQLIHLNIEQENRLKMLENRIQNRNRSFFWAAASFVAGVGAIALMVFSGKKS</sequence>
<keyword evidence="1" id="KW-0175">Coiled coil</keyword>
<reference evidence="3" key="3">
    <citation type="journal article" date="2021" name="World Allergy Organ. J.">
        <title>Chromosome-level assembly of Dermatophagoides farinae genome and transcriptome reveals two novel allergens Der f 37 and Der f 39.</title>
        <authorList>
            <person name="Chen J."/>
            <person name="Cai Z."/>
            <person name="Fan D."/>
            <person name="Hu J."/>
            <person name="Hou Y."/>
            <person name="He Y."/>
            <person name="Zhang Z."/>
            <person name="Zhao Z."/>
            <person name="Gao P."/>
            <person name="Hu W."/>
            <person name="Sun J."/>
            <person name="Li J."/>
            <person name="Ji K."/>
        </authorList>
    </citation>
    <scope>NUCLEOTIDE SEQUENCE</scope>
    <source>
        <strain evidence="3">JKM2019</strain>
    </source>
</reference>
<keyword evidence="2" id="KW-0472">Membrane</keyword>
<feature type="transmembrane region" description="Helical" evidence="2">
    <location>
        <begin position="131"/>
        <end position="150"/>
    </location>
</feature>
<name>A0A922HX42_DERFA</name>
<dbReference type="Proteomes" id="UP000828236">
    <property type="component" value="Unassembled WGS sequence"/>
</dbReference>
<dbReference type="OrthoDB" id="6511252at2759"/>
<evidence type="ECO:0000313" key="4">
    <source>
        <dbReference type="EMBL" id="KAH9511196.1"/>
    </source>
</evidence>